<sequence length="154" mass="16917">MNKVISGYFDNAHRGLQRQQQGERAPSGAAAFNKHVRASVGGQKRFFPFSAYGAAATECAISFQGVVKNKLAVFDTQKGGERLKFLDDQGVSWKPSWNVVKLRECLLAKLFEPLPLLEQRLCETALGSLPGDKAKCQLVYQDSNSYQAVYAGEG</sequence>
<gene>
    <name evidence="1" type="ORF">AK812_SmicGene28553</name>
</gene>
<protein>
    <submittedName>
        <fullName evidence="1">Uncharacterized protein</fullName>
    </submittedName>
</protein>
<evidence type="ECO:0000313" key="2">
    <source>
        <dbReference type="Proteomes" id="UP000186817"/>
    </source>
</evidence>
<organism evidence="1 2">
    <name type="scientific">Symbiodinium microadriaticum</name>
    <name type="common">Dinoflagellate</name>
    <name type="synonym">Zooxanthella microadriatica</name>
    <dbReference type="NCBI Taxonomy" id="2951"/>
    <lineage>
        <taxon>Eukaryota</taxon>
        <taxon>Sar</taxon>
        <taxon>Alveolata</taxon>
        <taxon>Dinophyceae</taxon>
        <taxon>Suessiales</taxon>
        <taxon>Symbiodiniaceae</taxon>
        <taxon>Symbiodinium</taxon>
    </lineage>
</organism>
<proteinExistence type="predicted"/>
<keyword evidence="2" id="KW-1185">Reference proteome</keyword>
<dbReference type="Proteomes" id="UP000186817">
    <property type="component" value="Unassembled WGS sequence"/>
</dbReference>
<evidence type="ECO:0000313" key="1">
    <source>
        <dbReference type="EMBL" id="OLP89943.1"/>
    </source>
</evidence>
<comment type="caution">
    <text evidence="1">The sequence shown here is derived from an EMBL/GenBank/DDBJ whole genome shotgun (WGS) entry which is preliminary data.</text>
</comment>
<reference evidence="1 2" key="1">
    <citation type="submission" date="2016-02" db="EMBL/GenBank/DDBJ databases">
        <title>Genome analysis of coral dinoflagellate symbionts highlights evolutionary adaptations to a symbiotic lifestyle.</title>
        <authorList>
            <person name="Aranda M."/>
            <person name="Li Y."/>
            <person name="Liew Y.J."/>
            <person name="Baumgarten S."/>
            <person name="Simakov O."/>
            <person name="Wilson M."/>
            <person name="Piel J."/>
            <person name="Ashoor H."/>
            <person name="Bougouffa S."/>
            <person name="Bajic V.B."/>
            <person name="Ryu T."/>
            <person name="Ravasi T."/>
            <person name="Bayer T."/>
            <person name="Micklem G."/>
            <person name="Kim H."/>
            <person name="Bhak J."/>
            <person name="Lajeunesse T.C."/>
            <person name="Voolstra C.R."/>
        </authorList>
    </citation>
    <scope>NUCLEOTIDE SEQUENCE [LARGE SCALE GENOMIC DNA]</scope>
    <source>
        <strain evidence="1 2">CCMP2467</strain>
    </source>
</reference>
<name>A0A1Q9D429_SYMMI</name>
<dbReference type="AlphaFoldDB" id="A0A1Q9D429"/>
<accession>A0A1Q9D429</accession>
<dbReference type="OrthoDB" id="10279310at2759"/>
<dbReference type="EMBL" id="LSRX01000736">
    <property type="protein sequence ID" value="OLP89943.1"/>
    <property type="molecule type" value="Genomic_DNA"/>
</dbReference>